<dbReference type="EMBL" id="JAECZO010000097">
    <property type="protein sequence ID" value="KAK7197178.1"/>
    <property type="molecule type" value="Genomic_DNA"/>
</dbReference>
<keyword evidence="3" id="KW-1185">Reference proteome</keyword>
<reference evidence="2 3" key="1">
    <citation type="journal article" date="2021" name="MBio">
        <title>A New Model Trypanosomatid, Novymonas esmeraldas: Genomic Perception of Its 'Candidatus Pandoraea novymonadis' Endosymbiont.</title>
        <authorList>
            <person name="Zakharova A."/>
            <person name="Saura A."/>
            <person name="Butenko A."/>
            <person name="Podesvova L."/>
            <person name="Warmusova S."/>
            <person name="Kostygov A.Y."/>
            <person name="Nenarokova A."/>
            <person name="Lukes J."/>
            <person name="Opperdoes F.R."/>
            <person name="Yurchenko V."/>
        </authorList>
    </citation>
    <scope>NUCLEOTIDE SEQUENCE [LARGE SCALE GENOMIC DNA]</scope>
    <source>
        <strain evidence="2 3">E262AT.01</strain>
    </source>
</reference>
<accession>A0AAW0EWN4</accession>
<feature type="region of interest" description="Disordered" evidence="1">
    <location>
        <begin position="1"/>
        <end position="52"/>
    </location>
</feature>
<feature type="compositionally biased region" description="Basic and acidic residues" evidence="1">
    <location>
        <begin position="10"/>
        <end position="20"/>
    </location>
</feature>
<proteinExistence type="predicted"/>
<name>A0AAW0EWN4_9TRYP</name>
<dbReference type="Proteomes" id="UP001430356">
    <property type="component" value="Unassembled WGS sequence"/>
</dbReference>
<organism evidence="2 3">
    <name type="scientific">Novymonas esmeraldas</name>
    <dbReference type="NCBI Taxonomy" id="1808958"/>
    <lineage>
        <taxon>Eukaryota</taxon>
        <taxon>Discoba</taxon>
        <taxon>Euglenozoa</taxon>
        <taxon>Kinetoplastea</taxon>
        <taxon>Metakinetoplastina</taxon>
        <taxon>Trypanosomatida</taxon>
        <taxon>Trypanosomatidae</taxon>
        <taxon>Novymonas</taxon>
    </lineage>
</organism>
<gene>
    <name evidence="2" type="ORF">NESM_000663100</name>
</gene>
<evidence type="ECO:0000256" key="1">
    <source>
        <dbReference type="SAM" id="MobiDB-lite"/>
    </source>
</evidence>
<evidence type="ECO:0000313" key="3">
    <source>
        <dbReference type="Proteomes" id="UP001430356"/>
    </source>
</evidence>
<sequence length="468" mass="53470">MSGATYKSRHAGEAAEEKADGVSGTSAGGSGSGRHSRQQQQQQQRERDNSARAAKNTFGTATMLGIQYTSEEASTIYDKVGTLKGYTFTVPPVNRFHSKTAEAKFSQLAGGLHPKFEANRFDNLRERLQVAEKRDKDGHLQAIAMLYAEFLGNNFLTAEGLDYAELERCFYPNYAPHYDTALKALAMRKPLWWRQGLFSSLEDISRLPLDRCNVEKEAALSFEEWYCLFWNYYQPFNTLAYLCMVTAQSMVYTRELVDSVADYLAERHALITEEKAKSAPILFLGARTGKFGALLNATKKLPVPVIHTHENPNMNPYLMVIPPHKQAEFKPNPIIKMKNQAALEKYEPSIVLLSDMIMNSDPTSQIRQQGSVREYMYFGVPDSYSEGHAWDTWGYFKYRERGSDHIPAYMREGFGKVTLPHLSRWMIHKLDSDMQMGNSTVTAWIRAPLLPPARMRWRWRLTRLRPLF</sequence>
<protein>
    <submittedName>
        <fullName evidence="2">Uncharacterized protein</fullName>
    </submittedName>
</protein>
<comment type="caution">
    <text evidence="2">The sequence shown here is derived from an EMBL/GenBank/DDBJ whole genome shotgun (WGS) entry which is preliminary data.</text>
</comment>
<dbReference type="AlphaFoldDB" id="A0AAW0EWN4"/>
<evidence type="ECO:0000313" key="2">
    <source>
        <dbReference type="EMBL" id="KAK7197178.1"/>
    </source>
</evidence>